<dbReference type="STRING" id="1123382.SAMN02745221_00446"/>
<reference evidence="2" key="1">
    <citation type="submission" date="2016-11" db="EMBL/GenBank/DDBJ databases">
        <authorList>
            <person name="Varghese N."/>
            <person name="Submissions S."/>
        </authorList>
    </citation>
    <scope>NUCLEOTIDE SEQUENCE [LARGE SCALE GENOMIC DNA]</scope>
    <source>
        <strain evidence="2">DSM 11003</strain>
    </source>
</reference>
<proteinExistence type="predicted"/>
<dbReference type="EMBL" id="FQWY01000005">
    <property type="protein sequence ID" value="SHG54154.1"/>
    <property type="molecule type" value="Genomic_DNA"/>
</dbReference>
<gene>
    <name evidence="1" type="ORF">SAMN02745221_00446</name>
</gene>
<dbReference type="RefSeq" id="WP_073089471.1">
    <property type="nucleotide sequence ID" value="NZ_FQWY01000005.1"/>
</dbReference>
<keyword evidence="2" id="KW-1185">Reference proteome</keyword>
<protein>
    <submittedName>
        <fullName evidence="1">Putative motility protein</fullName>
    </submittedName>
</protein>
<dbReference type="AlphaFoldDB" id="A0A1M5KMW6"/>
<evidence type="ECO:0000313" key="1">
    <source>
        <dbReference type="EMBL" id="SHG54154.1"/>
    </source>
</evidence>
<dbReference type="Pfam" id="PF14070">
    <property type="entry name" value="YjfB_motility"/>
    <property type="match status" value="1"/>
</dbReference>
<name>A0A1M5KMW6_9FIRM</name>
<dbReference type="Proteomes" id="UP000242329">
    <property type="component" value="Unassembled WGS sequence"/>
</dbReference>
<sequence>MDIAAWSISFHQAELMQKAGVSVLKMAMEQAQVQMDGVLEVMAASVKAMEQSVMPHLGAHIDIRI</sequence>
<dbReference type="InterPro" id="IPR025906">
    <property type="entry name" value="YjfB_motility"/>
</dbReference>
<organism evidence="1 2">
    <name type="scientific">Thermosyntropha lipolytica DSM 11003</name>
    <dbReference type="NCBI Taxonomy" id="1123382"/>
    <lineage>
        <taxon>Bacteria</taxon>
        <taxon>Bacillati</taxon>
        <taxon>Bacillota</taxon>
        <taxon>Clostridia</taxon>
        <taxon>Eubacteriales</taxon>
        <taxon>Syntrophomonadaceae</taxon>
        <taxon>Thermosyntropha</taxon>
    </lineage>
</organism>
<accession>A0A1M5KMW6</accession>
<dbReference type="OrthoDB" id="1924973at2"/>
<evidence type="ECO:0000313" key="2">
    <source>
        <dbReference type="Proteomes" id="UP000242329"/>
    </source>
</evidence>